<feature type="transmembrane region" description="Helical" evidence="7">
    <location>
        <begin position="442"/>
        <end position="463"/>
    </location>
</feature>
<evidence type="ECO:0008006" key="10">
    <source>
        <dbReference type="Google" id="ProtNLM"/>
    </source>
</evidence>
<reference evidence="8 9" key="1">
    <citation type="submission" date="2011-06" db="EMBL/GenBank/DDBJ databases">
        <title>The Genome Sequence of Fusarium oxysporum FOSC 3-a.</title>
        <authorList>
            <consortium name="The Broad Institute Genome Sequencing Platform"/>
            <person name="Ma L.-J."/>
            <person name="Gale L.R."/>
            <person name="Schwartz D.C."/>
            <person name="Zhou S."/>
            <person name="Corby-Kistler H."/>
            <person name="Young S.K."/>
            <person name="Zeng Q."/>
            <person name="Gargeya S."/>
            <person name="Fitzgerald M."/>
            <person name="Haas B."/>
            <person name="Abouelleil A."/>
            <person name="Alvarado L."/>
            <person name="Arachchi H.M."/>
            <person name="Berlin A."/>
            <person name="Brown A."/>
            <person name="Chapman S.B."/>
            <person name="Chen Z."/>
            <person name="Dunbar C."/>
            <person name="Freedman E."/>
            <person name="Gearin G."/>
            <person name="Gellesch M."/>
            <person name="Goldberg J."/>
            <person name="Griggs A."/>
            <person name="Gujja S."/>
            <person name="Heiman D."/>
            <person name="Howarth C."/>
            <person name="Larson L."/>
            <person name="Lui A."/>
            <person name="MacDonald P.J.P."/>
            <person name="Mehta T."/>
            <person name="Montmayeur A."/>
            <person name="Murphy C."/>
            <person name="Neiman D."/>
            <person name="Pearson M."/>
            <person name="Priest M."/>
            <person name="Roberts A."/>
            <person name="Saif S."/>
            <person name="Shea T."/>
            <person name="Shenoy N."/>
            <person name="Sisk P."/>
            <person name="Stolte C."/>
            <person name="Sykes S."/>
            <person name="Wortman J."/>
            <person name="Nusbaum C."/>
            <person name="Birren B."/>
        </authorList>
    </citation>
    <scope>NUCLEOTIDE SEQUENCE [LARGE SCALE GENOMIC DNA]</scope>
    <source>
        <strain evidence="9">FOSC 3-a</strain>
    </source>
</reference>
<feature type="transmembrane region" description="Helical" evidence="7">
    <location>
        <begin position="224"/>
        <end position="247"/>
    </location>
</feature>
<accession>W9I9I1</accession>
<feature type="transmembrane region" description="Helical" evidence="7">
    <location>
        <begin position="167"/>
        <end position="185"/>
    </location>
</feature>
<feature type="transmembrane region" description="Helical" evidence="7">
    <location>
        <begin position="416"/>
        <end position="436"/>
    </location>
</feature>
<dbReference type="OrthoDB" id="4078873at2759"/>
<dbReference type="GO" id="GO:0005886">
    <property type="term" value="C:plasma membrane"/>
    <property type="evidence" value="ECO:0007669"/>
    <property type="project" value="TreeGrafter"/>
</dbReference>
<keyword evidence="2 7" id="KW-0812">Transmembrane</keyword>
<feature type="transmembrane region" description="Helical" evidence="7">
    <location>
        <begin position="194"/>
        <end position="212"/>
    </location>
</feature>
<dbReference type="PANTHER" id="PTHR23501">
    <property type="entry name" value="MAJOR FACILITATOR SUPERFAMILY"/>
    <property type="match status" value="1"/>
</dbReference>
<dbReference type="PANTHER" id="PTHR23501:SF3">
    <property type="entry name" value="MAJOR FACILITATOR SUPERFAMILY (MFS) PROFILE DOMAIN-CONTAINING PROTEIN"/>
    <property type="match status" value="1"/>
</dbReference>
<dbReference type="Pfam" id="PF07690">
    <property type="entry name" value="MFS_1"/>
    <property type="match status" value="1"/>
</dbReference>
<evidence type="ECO:0000256" key="3">
    <source>
        <dbReference type="ARBA" id="ARBA00022989"/>
    </source>
</evidence>
<organism evidence="8 9">
    <name type="scientific">Fusarium oxysporum NRRL 32931</name>
    <dbReference type="NCBI Taxonomy" id="660029"/>
    <lineage>
        <taxon>Eukaryota</taxon>
        <taxon>Fungi</taxon>
        <taxon>Dikarya</taxon>
        <taxon>Ascomycota</taxon>
        <taxon>Pezizomycotina</taxon>
        <taxon>Sordariomycetes</taxon>
        <taxon>Hypocreomycetidae</taxon>
        <taxon>Hypocreales</taxon>
        <taxon>Nectriaceae</taxon>
        <taxon>Fusarium</taxon>
        <taxon>Fusarium oxysporum species complex</taxon>
    </lineage>
</organism>
<evidence type="ECO:0000313" key="8">
    <source>
        <dbReference type="EMBL" id="EWY89920.1"/>
    </source>
</evidence>
<feature type="transmembrane region" description="Helical" evidence="7">
    <location>
        <begin position="281"/>
        <end position="302"/>
    </location>
</feature>
<feature type="transmembrane region" description="Helical" evidence="7">
    <location>
        <begin position="351"/>
        <end position="372"/>
    </location>
</feature>
<sequence>MTGKSDIQGPQIEDNHPNTTIVVAAQEAVHEPKGDSILPAHGSEGNNVSETDDEKETPGALQQVMTRSEQILTNVLTWLFVFALDFSNSIFRVLTPYVVSDFKRHSLTATTDVVANIASGIFRLPYAKLLDVWGRPKSLTLMVLVTVLGALMKAGCNNVETYCAAQVFYYVGYYGIQFSLVIFISDSAPIRNRALLFGIVWSPSLISTWAYGPTADRILTNLGYRWGFGIWCIVLPVFSVPVLTLMFRFDRRARQAGLIKRPEHGKTVSQRIVFCLKEFDVVGLLILAVGLSLLLLSVSIYSYQDKGWGSPLIICFLVFGPLLIICFILYEIYLAPVTFLSSRLMKDRTVVWTNIMAATLYTSEFICSAYVYSMLIVVFNQSITDATYINSIYYIGSSFWTIVLGFVMRYYGRMKIITLATGIPFFILGQGMMIVFKPGFTPIVLMVVCKILIAFGGGTIYPIEQMTLMAVSQEHTPALLAVESVIVDVGKGAGSAVATAIWTGMFRKKLAEYLPTSELPKLDDIYGSLDIQSSYPLGSAARAAINHAYLDTQRIIFITSTSLLALTWASVLFWKDYDVKKMSNLRKGLLV</sequence>
<feature type="region of interest" description="Disordered" evidence="6">
    <location>
        <begin position="1"/>
        <end position="59"/>
    </location>
</feature>
<evidence type="ECO:0000313" key="9">
    <source>
        <dbReference type="Proteomes" id="UP000030753"/>
    </source>
</evidence>
<gene>
    <name evidence="8" type="ORF">FOYG_07564</name>
</gene>
<evidence type="ECO:0000256" key="1">
    <source>
        <dbReference type="ARBA" id="ARBA00004141"/>
    </source>
</evidence>
<dbReference type="InterPro" id="IPR036259">
    <property type="entry name" value="MFS_trans_sf"/>
</dbReference>
<dbReference type="InterPro" id="IPR011701">
    <property type="entry name" value="MFS"/>
</dbReference>
<dbReference type="SUPFAM" id="SSF103473">
    <property type="entry name" value="MFS general substrate transporter"/>
    <property type="match status" value="1"/>
</dbReference>
<dbReference type="Gene3D" id="1.20.1250.20">
    <property type="entry name" value="MFS general substrate transporter like domains"/>
    <property type="match status" value="2"/>
</dbReference>
<name>W9I9I1_FUSOX</name>
<keyword evidence="4 7" id="KW-0472">Membrane</keyword>
<feature type="transmembrane region" description="Helical" evidence="7">
    <location>
        <begin position="75"/>
        <end position="94"/>
    </location>
</feature>
<keyword evidence="3 7" id="KW-1133">Transmembrane helix</keyword>
<feature type="transmembrane region" description="Helical" evidence="7">
    <location>
        <begin position="308"/>
        <end position="330"/>
    </location>
</feature>
<comment type="subcellular location">
    <subcellularLocation>
        <location evidence="1">Membrane</location>
        <topology evidence="1">Multi-pass membrane protein</topology>
    </subcellularLocation>
</comment>
<evidence type="ECO:0000256" key="2">
    <source>
        <dbReference type="ARBA" id="ARBA00022692"/>
    </source>
</evidence>
<feature type="transmembrane region" description="Helical" evidence="7">
    <location>
        <begin position="555"/>
        <end position="574"/>
    </location>
</feature>
<keyword evidence="5" id="KW-0325">Glycoprotein</keyword>
<proteinExistence type="predicted"/>
<dbReference type="Proteomes" id="UP000030753">
    <property type="component" value="Unassembled WGS sequence"/>
</dbReference>
<protein>
    <recommendedName>
        <fullName evidence="10">Major facilitator superfamily (MFS) profile domain-containing protein</fullName>
    </recommendedName>
</protein>
<evidence type="ECO:0000256" key="4">
    <source>
        <dbReference type="ARBA" id="ARBA00023136"/>
    </source>
</evidence>
<feature type="transmembrane region" description="Helical" evidence="7">
    <location>
        <begin position="392"/>
        <end position="411"/>
    </location>
</feature>
<evidence type="ECO:0000256" key="5">
    <source>
        <dbReference type="ARBA" id="ARBA00023180"/>
    </source>
</evidence>
<evidence type="ECO:0000256" key="7">
    <source>
        <dbReference type="SAM" id="Phobius"/>
    </source>
</evidence>
<dbReference type="EMBL" id="JH717843">
    <property type="protein sequence ID" value="EWY89920.1"/>
    <property type="molecule type" value="Genomic_DNA"/>
</dbReference>
<evidence type="ECO:0000256" key="6">
    <source>
        <dbReference type="SAM" id="MobiDB-lite"/>
    </source>
</evidence>
<dbReference type="GO" id="GO:0022857">
    <property type="term" value="F:transmembrane transporter activity"/>
    <property type="evidence" value="ECO:0007669"/>
    <property type="project" value="InterPro"/>
</dbReference>
<dbReference type="HOGENOM" id="CLU_012970_1_0_1"/>
<dbReference type="AlphaFoldDB" id="W9I9I1"/>